<dbReference type="InterPro" id="IPR027417">
    <property type="entry name" value="P-loop_NTPase"/>
</dbReference>
<sequence length="304" mass="33817">MYAEHFGLRELPFTLTPNTRFFLNLASHQEALNLMLVALHSGDGFIKVVGEVGTGKTLLCRKLLNTLDDNHYVTVFIPNSYLSPDEFRCAVASELGIYAQEKSNHDLLQSLTERLIEYAHRGQRVVLLVDEVQAMPDETIEALRLLTNLETESEKLFQVVLFGQPELDKKLDQYSLRQLKQRITYSHCLKKLDEDEVRGYINWRMETAGYSGMPPFDHETCAAIAKASGGVPRLVNILAHKALLAAFGKGDDRVSATYAFRAIADTEGADLPASSQIKQWLPAVAAVITVAAITWTVTVLGLLP</sequence>
<dbReference type="PANTHER" id="PTHR35894">
    <property type="entry name" value="GENERAL SECRETION PATHWAY PROTEIN A-RELATED"/>
    <property type="match status" value="1"/>
</dbReference>
<gene>
    <name evidence="3" type="ORF">IOQ59_06070</name>
</gene>
<dbReference type="EMBL" id="JADEYS010000005">
    <property type="protein sequence ID" value="MBE9396827.1"/>
    <property type="molecule type" value="Genomic_DNA"/>
</dbReference>
<organism evidence="3 4">
    <name type="scientific">Pontibacterium sinense</name>
    <dbReference type="NCBI Taxonomy" id="2781979"/>
    <lineage>
        <taxon>Bacteria</taxon>
        <taxon>Pseudomonadati</taxon>
        <taxon>Pseudomonadota</taxon>
        <taxon>Gammaproteobacteria</taxon>
        <taxon>Oceanospirillales</taxon>
        <taxon>Oceanospirillaceae</taxon>
        <taxon>Pontibacterium</taxon>
    </lineage>
</organism>
<dbReference type="RefSeq" id="WP_193952385.1">
    <property type="nucleotide sequence ID" value="NZ_JADEYS010000005.1"/>
</dbReference>
<protein>
    <submittedName>
        <fullName evidence="3">AAA family ATPase</fullName>
    </submittedName>
</protein>
<comment type="caution">
    <text evidence="3">The sequence shown here is derived from an EMBL/GenBank/DDBJ whole genome shotgun (WGS) entry which is preliminary data.</text>
</comment>
<dbReference type="PANTHER" id="PTHR35894:SF7">
    <property type="entry name" value="GENERAL SECRETION PATHWAY PROTEIN A-RELATED"/>
    <property type="match status" value="1"/>
</dbReference>
<dbReference type="Gene3D" id="3.40.50.300">
    <property type="entry name" value="P-loop containing nucleotide triphosphate hydrolases"/>
    <property type="match status" value="1"/>
</dbReference>
<dbReference type="AlphaFoldDB" id="A0A8J7F9Q5"/>
<dbReference type="InterPro" id="IPR049945">
    <property type="entry name" value="AAA_22"/>
</dbReference>
<evidence type="ECO:0000259" key="2">
    <source>
        <dbReference type="Pfam" id="PF13401"/>
    </source>
</evidence>
<evidence type="ECO:0000313" key="3">
    <source>
        <dbReference type="EMBL" id="MBE9396827.1"/>
    </source>
</evidence>
<evidence type="ECO:0000256" key="1">
    <source>
        <dbReference type="SAM" id="Phobius"/>
    </source>
</evidence>
<dbReference type="GO" id="GO:0016887">
    <property type="term" value="F:ATP hydrolysis activity"/>
    <property type="evidence" value="ECO:0007669"/>
    <property type="project" value="InterPro"/>
</dbReference>
<dbReference type="Proteomes" id="UP000640333">
    <property type="component" value="Unassembled WGS sequence"/>
</dbReference>
<keyword evidence="1" id="KW-0812">Transmembrane</keyword>
<name>A0A8J7F9Q5_9GAMM</name>
<feature type="transmembrane region" description="Helical" evidence="1">
    <location>
        <begin position="280"/>
        <end position="303"/>
    </location>
</feature>
<keyword evidence="1" id="KW-0472">Membrane</keyword>
<dbReference type="Pfam" id="PF13401">
    <property type="entry name" value="AAA_22"/>
    <property type="match status" value="1"/>
</dbReference>
<dbReference type="CDD" id="cd00009">
    <property type="entry name" value="AAA"/>
    <property type="match status" value="1"/>
</dbReference>
<evidence type="ECO:0000313" key="4">
    <source>
        <dbReference type="Proteomes" id="UP000640333"/>
    </source>
</evidence>
<dbReference type="SUPFAM" id="SSF52540">
    <property type="entry name" value="P-loop containing nucleoside triphosphate hydrolases"/>
    <property type="match status" value="1"/>
</dbReference>
<feature type="domain" description="ORC1/DEAH AAA+ ATPase" evidence="2">
    <location>
        <begin position="41"/>
        <end position="171"/>
    </location>
</feature>
<proteinExistence type="predicted"/>
<reference evidence="3" key="1">
    <citation type="submission" date="2020-10" db="EMBL/GenBank/DDBJ databases">
        <title>Bacterium isolated from coastal waters sediment.</title>
        <authorList>
            <person name="Chen R.-J."/>
            <person name="Lu D.-C."/>
            <person name="Zhu K.-L."/>
            <person name="Du Z.-J."/>
        </authorList>
    </citation>
    <scope>NUCLEOTIDE SEQUENCE</scope>
    <source>
        <strain evidence="3">N1Y112</strain>
    </source>
</reference>
<dbReference type="InterPro" id="IPR052026">
    <property type="entry name" value="ExeA_AAA_ATPase_DNA-bind"/>
</dbReference>
<keyword evidence="1" id="KW-1133">Transmembrane helix</keyword>
<keyword evidence="4" id="KW-1185">Reference proteome</keyword>
<accession>A0A8J7F9Q5</accession>